<dbReference type="GO" id="GO:0051287">
    <property type="term" value="F:NAD binding"/>
    <property type="evidence" value="ECO:0007669"/>
    <property type="project" value="InterPro"/>
</dbReference>
<dbReference type="InterPro" id="IPR005255">
    <property type="entry name" value="PdxA_fam"/>
</dbReference>
<keyword evidence="5" id="KW-0521">NADP</keyword>
<evidence type="ECO:0000256" key="4">
    <source>
        <dbReference type="ARBA" id="ARBA00022842"/>
    </source>
</evidence>
<dbReference type="GO" id="GO:0046872">
    <property type="term" value="F:metal ion binding"/>
    <property type="evidence" value="ECO:0007669"/>
    <property type="project" value="UniProtKB-KW"/>
</dbReference>
<keyword evidence="9" id="KW-0170">Cobalt</keyword>
<evidence type="ECO:0000256" key="1">
    <source>
        <dbReference type="ARBA" id="ARBA00022490"/>
    </source>
</evidence>
<proteinExistence type="inferred from homology"/>
<evidence type="ECO:0000256" key="7">
    <source>
        <dbReference type="ARBA" id="ARBA00023027"/>
    </source>
</evidence>
<dbReference type="PANTHER" id="PTHR30004:SF5">
    <property type="entry name" value="4-HYDROXYTHREONINE-4-PHOSPHATE DEHYDROGENASE"/>
    <property type="match status" value="1"/>
</dbReference>
<accession>A0A3B0ZSW6</accession>
<evidence type="ECO:0000256" key="3">
    <source>
        <dbReference type="ARBA" id="ARBA00022833"/>
    </source>
</evidence>
<keyword evidence="2" id="KW-0479">Metal-binding</keyword>
<dbReference type="GO" id="GO:0008615">
    <property type="term" value="P:pyridoxine biosynthetic process"/>
    <property type="evidence" value="ECO:0007669"/>
    <property type="project" value="UniProtKB-KW"/>
</dbReference>
<dbReference type="InterPro" id="IPR037510">
    <property type="entry name" value="PdxA"/>
</dbReference>
<evidence type="ECO:0000313" key="10">
    <source>
        <dbReference type="EMBL" id="VAW90542.1"/>
    </source>
</evidence>
<protein>
    <submittedName>
        <fullName evidence="10">4-hydroxythreonine-4-phosphate dehydrogenase</fullName>
        <ecNumber evidence="10">1.1.1.262</ecNumber>
    </submittedName>
</protein>
<keyword evidence="3" id="KW-0862">Zinc</keyword>
<dbReference type="HAMAP" id="MF_00536">
    <property type="entry name" value="PdxA"/>
    <property type="match status" value="1"/>
</dbReference>
<dbReference type="PANTHER" id="PTHR30004">
    <property type="entry name" value="4-HYDROXYTHREONINE-4-PHOSPHATE DEHYDROGENASE"/>
    <property type="match status" value="1"/>
</dbReference>
<gene>
    <name evidence="10" type="ORF">MNBD_GAMMA17-1790</name>
</gene>
<dbReference type="EC" id="1.1.1.262" evidence="10"/>
<evidence type="ECO:0000256" key="8">
    <source>
        <dbReference type="ARBA" id="ARBA00023096"/>
    </source>
</evidence>
<dbReference type="GO" id="GO:0042823">
    <property type="term" value="P:pyridoxal phosphate biosynthetic process"/>
    <property type="evidence" value="ECO:0007669"/>
    <property type="project" value="InterPro"/>
</dbReference>
<name>A0A3B0ZSW6_9ZZZZ</name>
<dbReference type="SUPFAM" id="SSF53659">
    <property type="entry name" value="Isocitrate/Isopropylmalate dehydrogenase-like"/>
    <property type="match status" value="1"/>
</dbReference>
<evidence type="ECO:0000256" key="6">
    <source>
        <dbReference type="ARBA" id="ARBA00023002"/>
    </source>
</evidence>
<dbReference type="EMBL" id="UOFQ01000206">
    <property type="protein sequence ID" value="VAW90542.1"/>
    <property type="molecule type" value="Genomic_DNA"/>
</dbReference>
<dbReference type="Gene3D" id="3.40.718.10">
    <property type="entry name" value="Isopropylmalate Dehydrogenase"/>
    <property type="match status" value="1"/>
</dbReference>
<keyword evidence="4" id="KW-0460">Magnesium</keyword>
<evidence type="ECO:0000256" key="5">
    <source>
        <dbReference type="ARBA" id="ARBA00022857"/>
    </source>
</evidence>
<keyword evidence="8" id="KW-0664">Pyridoxine biosynthesis</keyword>
<sequence length="341" mass="36113">MSSIALTTSTGLATPIAITAGEPAGIGPDLCIQLAQVSLPVEWVVIADPELLRLRAQQLNLEVKIERYDAALAPSIVPVGTVRVVAVDCPQPDVCGKPDVTNVDYLLGTLRLAVRGCIDGRFAAMVTGPLHKGIINDAGVPFSGHTEFLADESDTEQVVMMLTTEGLRVALVTTHLPLIEISAAITPKVLEGNLRIVENELKKYFGIKAPRILVCGLNPHAGEGGHLGTEEQETIIPVMEKLRAEGLQLQGPLPADTAFIPPRIAAADVVVAMYHDQGLPVLKHLGFGHAVNITLGLPFIRTSVDHGTAFDLAGKGGANIGSLQTAITTAIEMRRHQGITE</sequence>
<dbReference type="AlphaFoldDB" id="A0A3B0ZSW6"/>
<evidence type="ECO:0000256" key="9">
    <source>
        <dbReference type="ARBA" id="ARBA00023285"/>
    </source>
</evidence>
<dbReference type="Pfam" id="PF04166">
    <property type="entry name" value="PdxA"/>
    <property type="match status" value="1"/>
</dbReference>
<keyword evidence="7" id="KW-0520">NAD</keyword>
<organism evidence="10">
    <name type="scientific">hydrothermal vent metagenome</name>
    <dbReference type="NCBI Taxonomy" id="652676"/>
    <lineage>
        <taxon>unclassified sequences</taxon>
        <taxon>metagenomes</taxon>
        <taxon>ecological metagenomes</taxon>
    </lineage>
</organism>
<dbReference type="GO" id="GO:0050570">
    <property type="term" value="F:4-hydroxythreonine-4-phosphate dehydrogenase activity"/>
    <property type="evidence" value="ECO:0007669"/>
    <property type="project" value="UniProtKB-EC"/>
</dbReference>
<evidence type="ECO:0000256" key="2">
    <source>
        <dbReference type="ARBA" id="ARBA00022723"/>
    </source>
</evidence>
<keyword evidence="1" id="KW-0963">Cytoplasm</keyword>
<dbReference type="NCBIfam" id="TIGR00557">
    <property type="entry name" value="pdxA"/>
    <property type="match status" value="1"/>
</dbReference>
<keyword evidence="6 10" id="KW-0560">Oxidoreductase</keyword>
<reference evidence="10" key="1">
    <citation type="submission" date="2018-06" db="EMBL/GenBank/DDBJ databases">
        <authorList>
            <person name="Zhirakovskaya E."/>
        </authorList>
    </citation>
    <scope>NUCLEOTIDE SEQUENCE</scope>
</reference>